<dbReference type="GO" id="GO:0008757">
    <property type="term" value="F:S-adenosylmethionine-dependent methyltransferase activity"/>
    <property type="evidence" value="ECO:0007669"/>
    <property type="project" value="InterPro"/>
</dbReference>
<proteinExistence type="predicted"/>
<dbReference type="PANTHER" id="PTHR43861:SF1">
    <property type="entry name" value="TRANS-ACONITATE 2-METHYLTRANSFERASE"/>
    <property type="match status" value="1"/>
</dbReference>
<keyword evidence="1" id="KW-1133">Transmembrane helix</keyword>
<sequence length="314" mass="36784">MNFSKIYTRIENKLKKLPVWFHLVILLAIIYILVCIYKQMLPVREGFIDQKENFVVKKGLDLYDDFYVNIYDQLFYRELSNIYEVGSIENITKPTTESNILVIGSGTGHIVNTFNEQNYNVTGLEESSAMVNYSKNEYPGLNFKVGSPVKAMTFNPGQFTHIVCLNLTFYYYKNKMQFLQNIYNWLKPGGYFVVQLVDKNKFDPVVPAAKPFVMVNPQSFSENRITTSNVVFNNFDYKADFQTFPNDFVQFREIFKDTTPGSNKVRENSHKMWIPQRQNVINMAKETGFITYAEVDLLMAQMEYQYLYVFQKPE</sequence>
<organism evidence="3">
    <name type="scientific">viral metagenome</name>
    <dbReference type="NCBI Taxonomy" id="1070528"/>
    <lineage>
        <taxon>unclassified sequences</taxon>
        <taxon>metagenomes</taxon>
        <taxon>organismal metagenomes</taxon>
    </lineage>
</organism>
<dbReference type="EMBL" id="MN739423">
    <property type="protein sequence ID" value="QHT04129.1"/>
    <property type="molecule type" value="Genomic_DNA"/>
</dbReference>
<keyword evidence="1" id="KW-0812">Transmembrane</keyword>
<evidence type="ECO:0000313" key="3">
    <source>
        <dbReference type="EMBL" id="QHT04129.1"/>
    </source>
</evidence>
<dbReference type="Gene3D" id="3.40.50.150">
    <property type="entry name" value="Vaccinia Virus protein VP39"/>
    <property type="match status" value="1"/>
</dbReference>
<dbReference type="SUPFAM" id="SSF53335">
    <property type="entry name" value="S-adenosyl-L-methionine-dependent methyltransferases"/>
    <property type="match status" value="1"/>
</dbReference>
<dbReference type="PANTHER" id="PTHR43861">
    <property type="entry name" value="TRANS-ACONITATE 2-METHYLTRANSFERASE-RELATED"/>
    <property type="match status" value="1"/>
</dbReference>
<name>A0A6C0CKC4_9ZZZZ</name>
<dbReference type="InterPro" id="IPR029063">
    <property type="entry name" value="SAM-dependent_MTases_sf"/>
</dbReference>
<feature type="transmembrane region" description="Helical" evidence="1">
    <location>
        <begin position="20"/>
        <end position="37"/>
    </location>
</feature>
<dbReference type="AlphaFoldDB" id="A0A6C0CKC4"/>
<evidence type="ECO:0000259" key="2">
    <source>
        <dbReference type="Pfam" id="PF08241"/>
    </source>
</evidence>
<dbReference type="CDD" id="cd02440">
    <property type="entry name" value="AdoMet_MTases"/>
    <property type="match status" value="1"/>
</dbReference>
<protein>
    <recommendedName>
        <fullName evidence="2">Methyltransferase type 11 domain-containing protein</fullName>
    </recommendedName>
</protein>
<reference evidence="3" key="1">
    <citation type="journal article" date="2020" name="Nature">
        <title>Giant virus diversity and host interactions through global metagenomics.</title>
        <authorList>
            <person name="Schulz F."/>
            <person name="Roux S."/>
            <person name="Paez-Espino D."/>
            <person name="Jungbluth S."/>
            <person name="Walsh D.A."/>
            <person name="Denef V.J."/>
            <person name="McMahon K.D."/>
            <person name="Konstantinidis K.T."/>
            <person name="Eloe-Fadrosh E.A."/>
            <person name="Kyrpides N.C."/>
            <person name="Woyke T."/>
        </authorList>
    </citation>
    <scope>NUCLEOTIDE SEQUENCE</scope>
    <source>
        <strain evidence="3">GVMAG-M-3300021185-45</strain>
    </source>
</reference>
<dbReference type="Pfam" id="PF08241">
    <property type="entry name" value="Methyltransf_11"/>
    <property type="match status" value="1"/>
</dbReference>
<feature type="domain" description="Methyltransferase type 11" evidence="2">
    <location>
        <begin position="102"/>
        <end position="194"/>
    </location>
</feature>
<accession>A0A6C0CKC4</accession>
<evidence type="ECO:0000256" key="1">
    <source>
        <dbReference type="SAM" id="Phobius"/>
    </source>
</evidence>
<keyword evidence="1" id="KW-0472">Membrane</keyword>
<dbReference type="InterPro" id="IPR013216">
    <property type="entry name" value="Methyltransf_11"/>
</dbReference>